<dbReference type="Proteomes" id="UP001180754">
    <property type="component" value="Unassembled WGS sequence"/>
</dbReference>
<name>A0ABU2XHL9_9ACTN</name>
<keyword evidence="2" id="KW-1185">Reference proteome</keyword>
<sequence>MIPSTHAAPPRPRCRRRLELPPTLFADAGYDAVALPERHGRQVMELLPRSGCVYSAAGRWWWIVPPRSDCGLNWPAMALYSVGAVVTGGSWRADPADEAPRLIHRPEGTVPYTHPLVLHIAVCAVAGIPPTWPG</sequence>
<accession>A0ABU2XHL9</accession>
<reference evidence="1" key="1">
    <citation type="submission" date="2024-05" db="EMBL/GenBank/DDBJ databases">
        <title>30 novel species of actinomycetes from the DSMZ collection.</title>
        <authorList>
            <person name="Nouioui I."/>
        </authorList>
    </citation>
    <scope>NUCLEOTIDE SEQUENCE</scope>
    <source>
        <strain evidence="1">DSM 41529</strain>
    </source>
</reference>
<organism evidence="1 2">
    <name type="scientific">Streptomyces lonegramiae</name>
    <dbReference type="NCBI Taxonomy" id="3075524"/>
    <lineage>
        <taxon>Bacteria</taxon>
        <taxon>Bacillati</taxon>
        <taxon>Actinomycetota</taxon>
        <taxon>Actinomycetes</taxon>
        <taxon>Kitasatosporales</taxon>
        <taxon>Streptomycetaceae</taxon>
        <taxon>Streptomyces</taxon>
    </lineage>
</organism>
<evidence type="ECO:0008006" key="3">
    <source>
        <dbReference type="Google" id="ProtNLM"/>
    </source>
</evidence>
<dbReference type="EMBL" id="JAVRFD010000009">
    <property type="protein sequence ID" value="MDT0544949.1"/>
    <property type="molecule type" value="Genomic_DNA"/>
</dbReference>
<gene>
    <name evidence="1" type="ORF">RND15_19885</name>
</gene>
<proteinExistence type="predicted"/>
<evidence type="ECO:0000313" key="1">
    <source>
        <dbReference type="EMBL" id="MDT0544949.1"/>
    </source>
</evidence>
<protein>
    <recommendedName>
        <fullName evidence="3">Transposase</fullName>
    </recommendedName>
</protein>
<dbReference type="RefSeq" id="WP_311725413.1">
    <property type="nucleotide sequence ID" value="NZ_JAVRFD010000009.1"/>
</dbReference>
<evidence type="ECO:0000313" key="2">
    <source>
        <dbReference type="Proteomes" id="UP001180754"/>
    </source>
</evidence>
<comment type="caution">
    <text evidence="1">The sequence shown here is derived from an EMBL/GenBank/DDBJ whole genome shotgun (WGS) entry which is preliminary data.</text>
</comment>